<dbReference type="Gene3D" id="3.30.450.200">
    <property type="match status" value="1"/>
</dbReference>
<name>A0AAE1WP51_9LAMI</name>
<organism evidence="1 2">
    <name type="scientific">Sesamum angolense</name>
    <dbReference type="NCBI Taxonomy" id="2727404"/>
    <lineage>
        <taxon>Eukaryota</taxon>
        <taxon>Viridiplantae</taxon>
        <taxon>Streptophyta</taxon>
        <taxon>Embryophyta</taxon>
        <taxon>Tracheophyta</taxon>
        <taxon>Spermatophyta</taxon>
        <taxon>Magnoliopsida</taxon>
        <taxon>eudicotyledons</taxon>
        <taxon>Gunneridae</taxon>
        <taxon>Pentapetalae</taxon>
        <taxon>asterids</taxon>
        <taxon>lamiids</taxon>
        <taxon>Lamiales</taxon>
        <taxon>Pedaliaceae</taxon>
        <taxon>Sesamum</taxon>
    </lineage>
</organism>
<keyword evidence="2" id="KW-1185">Reference proteome</keyword>
<dbReference type="PANTHER" id="PTHR15288">
    <property type="entry name" value="DENN DOMAIN-CONTAINING PROTEIN 2"/>
    <property type="match status" value="1"/>
</dbReference>
<dbReference type="PANTHER" id="PTHR15288:SF4">
    <property type="entry name" value="OS02G0777100 PROTEIN"/>
    <property type="match status" value="1"/>
</dbReference>
<accession>A0AAE1WP51</accession>
<reference evidence="1" key="1">
    <citation type="submission" date="2020-06" db="EMBL/GenBank/DDBJ databases">
        <authorList>
            <person name="Li T."/>
            <person name="Hu X."/>
            <person name="Zhang T."/>
            <person name="Song X."/>
            <person name="Zhang H."/>
            <person name="Dai N."/>
            <person name="Sheng W."/>
            <person name="Hou X."/>
            <person name="Wei L."/>
        </authorList>
    </citation>
    <scope>NUCLEOTIDE SEQUENCE</scope>
    <source>
        <strain evidence="1">K16</strain>
        <tissue evidence="1">Leaf</tissue>
    </source>
</reference>
<comment type="caution">
    <text evidence="1">The sequence shown here is derived from an EMBL/GenBank/DDBJ whole genome shotgun (WGS) entry which is preliminary data.</text>
</comment>
<evidence type="ECO:0000313" key="2">
    <source>
        <dbReference type="Proteomes" id="UP001289374"/>
    </source>
</evidence>
<dbReference type="AlphaFoldDB" id="A0AAE1WP51"/>
<dbReference type="EMBL" id="JACGWL010000008">
    <property type="protein sequence ID" value="KAK4396856.1"/>
    <property type="molecule type" value="Genomic_DNA"/>
</dbReference>
<gene>
    <name evidence="1" type="ORF">Sango_1522200</name>
</gene>
<evidence type="ECO:0000313" key="1">
    <source>
        <dbReference type="EMBL" id="KAK4396856.1"/>
    </source>
</evidence>
<protein>
    <submittedName>
        <fullName evidence="1">Uncharacterized protein</fullName>
    </submittedName>
</protein>
<dbReference type="InterPro" id="IPR051942">
    <property type="entry name" value="DENN_domain_containing_2"/>
</dbReference>
<sequence>MLPELLLQQQQQFVLHDLLWFSSKDERGSQLHKLQHQVSRILKGLSKPPEVKSGSYNPEILTSQKRQWANFQLQLLDHRVCKEPSKLFESVVILGLPPNSDVEALQSMYFARKFEGSGRFRNAICGQNQSRIEPNLEPQKNSCLLNKDLLSFCFPAGVEVADASALYGCCVLVEEIIQKPSGLISTLNRQSFCSSLSRHILTTRRCYCILSRLPFFELHFGVLNSFQISSSENRHFRSDLDEIETEETSSSGRDIISAQSDVLEWAKAHNALIVEEEAAALSAWAVACLCVPYHWSILHETWYMSSVDYLFEDPQAHNNMQMANPVGYLLQVLTLFGSPIGEADCRRLFKFGYFVCFSAVNNPPDSALSVAELVIARGLVITFKAIPLLFPHVGVKTKTTELQSKLTNVILVDANRNQWDSFGKFMKWLSTTFMVSSFVAFGFLEVEAVKGFLGVIRSYLDSLCSNLRSHTITNVQSNDDKVSLLLKESFVESFSSRSRPFMKVTFYFNGQFMDNFGFEL</sequence>
<reference evidence="1" key="2">
    <citation type="journal article" date="2024" name="Plant">
        <title>Genomic evolution and insights into agronomic trait innovations of Sesamum species.</title>
        <authorList>
            <person name="Miao H."/>
            <person name="Wang L."/>
            <person name="Qu L."/>
            <person name="Liu H."/>
            <person name="Sun Y."/>
            <person name="Le M."/>
            <person name="Wang Q."/>
            <person name="Wei S."/>
            <person name="Zheng Y."/>
            <person name="Lin W."/>
            <person name="Duan Y."/>
            <person name="Cao H."/>
            <person name="Xiong S."/>
            <person name="Wang X."/>
            <person name="Wei L."/>
            <person name="Li C."/>
            <person name="Ma Q."/>
            <person name="Ju M."/>
            <person name="Zhao R."/>
            <person name="Li G."/>
            <person name="Mu C."/>
            <person name="Tian Q."/>
            <person name="Mei H."/>
            <person name="Zhang T."/>
            <person name="Gao T."/>
            <person name="Zhang H."/>
        </authorList>
    </citation>
    <scope>NUCLEOTIDE SEQUENCE</scope>
    <source>
        <strain evidence="1">K16</strain>
    </source>
</reference>
<dbReference type="Proteomes" id="UP001289374">
    <property type="component" value="Unassembled WGS sequence"/>
</dbReference>
<proteinExistence type="predicted"/>